<protein>
    <submittedName>
        <fullName evidence="2">Uncharacterized protein</fullName>
    </submittedName>
</protein>
<dbReference type="InterPro" id="IPR011050">
    <property type="entry name" value="Pectin_lyase_fold/virulence"/>
</dbReference>
<keyword evidence="1" id="KW-1133">Transmembrane helix</keyword>
<keyword evidence="1" id="KW-0812">Transmembrane</keyword>
<dbReference type="EMBL" id="ADBJ01000026">
    <property type="protein sequence ID" value="EFA81099.1"/>
    <property type="molecule type" value="Genomic_DNA"/>
</dbReference>
<evidence type="ECO:0000313" key="2">
    <source>
        <dbReference type="EMBL" id="EFA81099.1"/>
    </source>
</evidence>
<evidence type="ECO:0000256" key="1">
    <source>
        <dbReference type="SAM" id="Phobius"/>
    </source>
</evidence>
<evidence type="ECO:0000313" key="3">
    <source>
        <dbReference type="Proteomes" id="UP000001396"/>
    </source>
</evidence>
<accession>D3BBR6</accession>
<proteinExistence type="predicted"/>
<dbReference type="GeneID" id="31361419"/>
<reference evidence="2 3" key="1">
    <citation type="journal article" date="2011" name="Genome Res.">
        <title>Phylogeny-wide analysis of social amoeba genomes highlights ancient origins for complex intercellular communication.</title>
        <authorList>
            <person name="Heidel A.J."/>
            <person name="Lawal H.M."/>
            <person name="Felder M."/>
            <person name="Schilde C."/>
            <person name="Helps N.R."/>
            <person name="Tunggal B."/>
            <person name="Rivero F."/>
            <person name="John U."/>
            <person name="Schleicher M."/>
            <person name="Eichinger L."/>
            <person name="Platzer M."/>
            <person name="Noegel A.A."/>
            <person name="Schaap P."/>
            <person name="Gloeckner G."/>
        </authorList>
    </citation>
    <scope>NUCLEOTIDE SEQUENCE [LARGE SCALE GENOMIC DNA]</scope>
    <source>
        <strain evidence="3">ATCC 26659 / Pp 5 / PN500</strain>
    </source>
</reference>
<dbReference type="RefSeq" id="XP_020433217.1">
    <property type="nucleotide sequence ID" value="XM_020576805.1"/>
</dbReference>
<comment type="caution">
    <text evidence="2">The sequence shown here is derived from an EMBL/GenBank/DDBJ whole genome shotgun (WGS) entry which is preliminary data.</text>
</comment>
<gene>
    <name evidence="2" type="ORF">PPL_05935</name>
</gene>
<name>D3BBR6_HETP5</name>
<keyword evidence="3" id="KW-1185">Reference proteome</keyword>
<sequence length="836" mass="90244">MLNKNIIFTIAIGFLLFGTCNAVLKTWVGALGALFGLPLNWLPVGLPGILDDVVISGVQSAISNSTSSINSLALGLENALDKTNLTVSGVFYVTQAVTVNRSGNLIAVDSGLITFATLNIHGGNVSVLGHYTFKGPVVMSNLASLDVVNKILTLDTLSSTSSIVNINNGSTLFTDQWQMTNSLLFNERSTIVLTTPKTSGVLTTLSSHSVMYFEFSYFSAFYHDVLLQNTSAISCFSSSLHLSNMTINLYNTTYMDMTISQLTMEKTNYYLRDNTNFSLYDSMALFNASNMYLHENSKVYCVNSNITLLNAPDGFYSYDNSQIFVTGAEGMVFTHGKHYMLNSSSYLMNETSKLVVIGELIMQDSSYLESNKSNIIINGKVSMSNNGRVKLGVSSILYVNGTLQLNDKSNIVATGSYIVCNGKANMLINGGLSATLSAIVVNGSMTSNGENKIYGSTVLVFGEFLSSGDNTYTLTNITTGGNAVFDQSFTGSYSFITVNQGDLIIKKGSQFKCTQCRIVIENGNFVYDANSTINLYNTSLTNVNGEVASIGSIILYKGSTISNSGTFNLSSDILKSNDVTEQIIFYNSGQFSTDSISKLEIPISNNGAVNIQNNSDIYFTEYNQYSGSLSVSHGAKLSSNKTFVIKNGVVQGNGTINGNVQSSGNLGSQQFNIDKMNLNGTLTQNGNITINIVTLDDFSQFNISDLAKFGGVLNININSDLHTNDQKNLTVMNYMKSEGLFDSINIRTFNPSTGEKSTTGKCSYNVNQSEKSLSVLVSSCDTGNKKLSTGAIAGIVVGIVVAAVIIGTVIHYRNRIRLKINSSQKLVKLKSMVSQK</sequence>
<dbReference type="InterPro" id="IPR053370">
    <property type="entry name" value="QS_Complex_Regulator"/>
</dbReference>
<dbReference type="SUPFAM" id="SSF51126">
    <property type="entry name" value="Pectin lyase-like"/>
    <property type="match status" value="1"/>
</dbReference>
<keyword evidence="1" id="KW-0472">Membrane</keyword>
<dbReference type="PANTHER" id="PTHR35035:SF1">
    <property type="entry name" value="TRANSMEMBRANE PROTEIN"/>
    <property type="match status" value="1"/>
</dbReference>
<dbReference type="AlphaFoldDB" id="D3BBR6"/>
<dbReference type="PANTHER" id="PTHR35035">
    <property type="entry name" value="DISCOIDIN-INDUCING COMPLEX SUBUNIT B"/>
    <property type="match status" value="1"/>
</dbReference>
<feature type="transmembrane region" description="Helical" evidence="1">
    <location>
        <begin position="790"/>
        <end position="812"/>
    </location>
</feature>
<dbReference type="OMA" id="AFINTEQ"/>
<dbReference type="Proteomes" id="UP000001396">
    <property type="component" value="Unassembled WGS sequence"/>
</dbReference>
<dbReference type="InParanoid" id="D3BBR6"/>
<organism evidence="2 3">
    <name type="scientific">Heterostelium pallidum (strain ATCC 26659 / Pp 5 / PN500)</name>
    <name type="common">Cellular slime mold</name>
    <name type="synonym">Polysphondylium pallidum</name>
    <dbReference type="NCBI Taxonomy" id="670386"/>
    <lineage>
        <taxon>Eukaryota</taxon>
        <taxon>Amoebozoa</taxon>
        <taxon>Evosea</taxon>
        <taxon>Eumycetozoa</taxon>
        <taxon>Dictyostelia</taxon>
        <taxon>Acytosteliales</taxon>
        <taxon>Acytosteliaceae</taxon>
        <taxon>Heterostelium</taxon>
    </lineage>
</organism>